<reference evidence="2" key="1">
    <citation type="submission" date="2020-05" db="EMBL/GenBank/DDBJ databases">
        <title>WGS assembly of Panicum virgatum.</title>
        <authorList>
            <person name="Lovell J.T."/>
            <person name="Jenkins J."/>
            <person name="Shu S."/>
            <person name="Juenger T.E."/>
            <person name="Schmutz J."/>
        </authorList>
    </citation>
    <scope>NUCLEOTIDE SEQUENCE</scope>
    <source>
        <strain evidence="2">AP13</strain>
    </source>
</reference>
<name>A0A8T0RS64_PANVG</name>
<evidence type="ECO:0000313" key="2">
    <source>
        <dbReference type="EMBL" id="KAG2588224.1"/>
    </source>
</evidence>
<organism evidence="2 3">
    <name type="scientific">Panicum virgatum</name>
    <name type="common">Blackwell switchgrass</name>
    <dbReference type="NCBI Taxonomy" id="38727"/>
    <lineage>
        <taxon>Eukaryota</taxon>
        <taxon>Viridiplantae</taxon>
        <taxon>Streptophyta</taxon>
        <taxon>Embryophyta</taxon>
        <taxon>Tracheophyta</taxon>
        <taxon>Spermatophyta</taxon>
        <taxon>Magnoliopsida</taxon>
        <taxon>Liliopsida</taxon>
        <taxon>Poales</taxon>
        <taxon>Poaceae</taxon>
        <taxon>PACMAD clade</taxon>
        <taxon>Panicoideae</taxon>
        <taxon>Panicodae</taxon>
        <taxon>Paniceae</taxon>
        <taxon>Panicinae</taxon>
        <taxon>Panicum</taxon>
        <taxon>Panicum sect. Hiantes</taxon>
    </lineage>
</organism>
<accession>A0A8T0RS64</accession>
<feature type="compositionally biased region" description="Pro residues" evidence="1">
    <location>
        <begin position="76"/>
        <end position="95"/>
    </location>
</feature>
<sequence length="130" mass="13688">MARCRHTALAETASSSYLSPVGRGSIPHLRISTGRRAPSAPSASAALRPPRRRDLADPEGAGPCTGDADHIGISPQHPPSPPHPPHSIASPPFPATPHDLIARRPRLAVALSRSPPRRRGEHPCARPSTA</sequence>
<feature type="compositionally biased region" description="Low complexity" evidence="1">
    <location>
        <begin position="35"/>
        <end position="48"/>
    </location>
</feature>
<comment type="caution">
    <text evidence="2">The sequence shown here is derived from an EMBL/GenBank/DDBJ whole genome shotgun (WGS) entry which is preliminary data.</text>
</comment>
<keyword evidence="3" id="KW-1185">Reference proteome</keyword>
<protein>
    <submittedName>
        <fullName evidence="2">Uncharacterized protein</fullName>
    </submittedName>
</protein>
<evidence type="ECO:0000313" key="3">
    <source>
        <dbReference type="Proteomes" id="UP000823388"/>
    </source>
</evidence>
<gene>
    <name evidence="2" type="ORF">PVAP13_5NG195962</name>
</gene>
<dbReference type="EMBL" id="CM029046">
    <property type="protein sequence ID" value="KAG2588224.1"/>
    <property type="molecule type" value="Genomic_DNA"/>
</dbReference>
<dbReference type="Proteomes" id="UP000823388">
    <property type="component" value="Chromosome 5N"/>
</dbReference>
<proteinExistence type="predicted"/>
<dbReference type="AlphaFoldDB" id="A0A8T0RS64"/>
<feature type="region of interest" description="Disordered" evidence="1">
    <location>
        <begin position="1"/>
        <end position="130"/>
    </location>
</feature>
<evidence type="ECO:0000256" key="1">
    <source>
        <dbReference type="SAM" id="MobiDB-lite"/>
    </source>
</evidence>